<feature type="domain" description="Transposase IS200-like" evidence="1">
    <location>
        <begin position="18"/>
        <end position="136"/>
    </location>
</feature>
<dbReference type="Gene3D" id="3.30.70.1290">
    <property type="entry name" value="Transposase IS200-like"/>
    <property type="match status" value="1"/>
</dbReference>
<dbReference type="AlphaFoldDB" id="A0A401H912"/>
<dbReference type="NCBIfam" id="NF033573">
    <property type="entry name" value="transpos_IS200"/>
    <property type="match status" value="1"/>
</dbReference>
<dbReference type="GO" id="GO:0004803">
    <property type="term" value="F:transposase activity"/>
    <property type="evidence" value="ECO:0007669"/>
    <property type="project" value="InterPro"/>
</dbReference>
<sequence length="141" mass="16890">MGEPLTWNRLRRTRHTRYWCGYHFVWIPKYRRDILVGEIAEYTREVLKHILEELDCEPIALEVMPDHVHVFTLCPPRLSPAYIANYLKGKSARRILQRFPELRTKASRGKLWSRSYFVATVGNVTAEVVKRYVEEQWEKEK</sequence>
<comment type="caution">
    <text evidence="2">The sequence shown here is derived from an EMBL/GenBank/DDBJ whole genome shotgun (WGS) entry which is preliminary data.</text>
</comment>
<dbReference type="SUPFAM" id="SSF143422">
    <property type="entry name" value="Transposase IS200-like"/>
    <property type="match status" value="1"/>
</dbReference>
<reference evidence="2 3" key="1">
    <citation type="submission" date="2017-02" db="EMBL/GenBank/DDBJ databases">
        <title>isolation and characterization of a novel temperate virus Aeropyrum globular virus 1 infecting hyperthermophilic archaeon Aeropyrum.</title>
        <authorList>
            <person name="Yumiya M."/>
            <person name="Yoshida T."/>
            <person name="Sako Y."/>
        </authorList>
    </citation>
    <scope>NUCLEOTIDE SEQUENCE [LARGE SCALE GENOMIC DNA]</scope>
    <source>
        <strain evidence="2 3">YK1-12-2013</strain>
    </source>
</reference>
<evidence type="ECO:0000313" key="3">
    <source>
        <dbReference type="Proteomes" id="UP000291213"/>
    </source>
</evidence>
<dbReference type="Proteomes" id="UP000291213">
    <property type="component" value="Unassembled WGS sequence"/>
</dbReference>
<name>A0A401H912_AERPX</name>
<dbReference type="SMART" id="SM01321">
    <property type="entry name" value="Y1_Tnp"/>
    <property type="match status" value="1"/>
</dbReference>
<dbReference type="PANTHER" id="PTHR33360:SF2">
    <property type="entry name" value="TRANSPOSASE FOR INSERTION SEQUENCE ELEMENT IS200"/>
    <property type="match status" value="1"/>
</dbReference>
<protein>
    <submittedName>
        <fullName evidence="2">IS200/IS605 family transposase</fullName>
    </submittedName>
</protein>
<dbReference type="GO" id="GO:0003677">
    <property type="term" value="F:DNA binding"/>
    <property type="evidence" value="ECO:0007669"/>
    <property type="project" value="InterPro"/>
</dbReference>
<dbReference type="RefSeq" id="WP_131159891.1">
    <property type="nucleotide sequence ID" value="NZ_BDMD01000031.1"/>
</dbReference>
<dbReference type="InterPro" id="IPR002686">
    <property type="entry name" value="Transposase_17"/>
</dbReference>
<dbReference type="InterPro" id="IPR036515">
    <property type="entry name" value="Transposase_17_sf"/>
</dbReference>
<dbReference type="PANTHER" id="PTHR33360">
    <property type="entry name" value="TRANSPOSASE FOR INSERTION SEQUENCE ELEMENT IS200"/>
    <property type="match status" value="1"/>
</dbReference>
<evidence type="ECO:0000313" key="2">
    <source>
        <dbReference type="EMBL" id="GBF08858.1"/>
    </source>
</evidence>
<accession>A0A401H912</accession>
<organism evidence="2 3">
    <name type="scientific">Aeropyrum pernix</name>
    <dbReference type="NCBI Taxonomy" id="56636"/>
    <lineage>
        <taxon>Archaea</taxon>
        <taxon>Thermoproteota</taxon>
        <taxon>Thermoprotei</taxon>
        <taxon>Desulfurococcales</taxon>
        <taxon>Desulfurococcaceae</taxon>
        <taxon>Aeropyrum</taxon>
    </lineage>
</organism>
<evidence type="ECO:0000259" key="1">
    <source>
        <dbReference type="SMART" id="SM01321"/>
    </source>
</evidence>
<dbReference type="OrthoDB" id="92826at2157"/>
<proteinExistence type="predicted"/>
<dbReference type="GO" id="GO:0006313">
    <property type="term" value="P:DNA transposition"/>
    <property type="evidence" value="ECO:0007669"/>
    <property type="project" value="InterPro"/>
</dbReference>
<dbReference type="Pfam" id="PF01797">
    <property type="entry name" value="Y1_Tnp"/>
    <property type="match status" value="1"/>
</dbReference>
<gene>
    <name evidence="2" type="ORF">apy_05830</name>
</gene>
<dbReference type="EMBL" id="BDMD01000031">
    <property type="protein sequence ID" value="GBF08858.1"/>
    <property type="molecule type" value="Genomic_DNA"/>
</dbReference>